<accession>A0ABR1R6U9</accession>
<comment type="caution">
    <text evidence="2">The sequence shown here is derived from an EMBL/GenBank/DDBJ whole genome shotgun (WGS) entry which is preliminary data.</text>
</comment>
<dbReference type="EMBL" id="JAQQWI010000018">
    <property type="protein sequence ID" value="KAK8001525.1"/>
    <property type="molecule type" value="Genomic_DNA"/>
</dbReference>
<evidence type="ECO:0000313" key="3">
    <source>
        <dbReference type="Proteomes" id="UP001396898"/>
    </source>
</evidence>
<gene>
    <name evidence="2" type="ORF">PG991_013747</name>
</gene>
<name>A0ABR1R6U9_9PEZI</name>
<organism evidence="2 3">
    <name type="scientific">Apiospora marii</name>
    <dbReference type="NCBI Taxonomy" id="335849"/>
    <lineage>
        <taxon>Eukaryota</taxon>
        <taxon>Fungi</taxon>
        <taxon>Dikarya</taxon>
        <taxon>Ascomycota</taxon>
        <taxon>Pezizomycotina</taxon>
        <taxon>Sordariomycetes</taxon>
        <taxon>Xylariomycetidae</taxon>
        <taxon>Amphisphaeriales</taxon>
        <taxon>Apiosporaceae</taxon>
        <taxon>Apiospora</taxon>
    </lineage>
</organism>
<protein>
    <submittedName>
        <fullName evidence="2">Uncharacterized protein</fullName>
    </submittedName>
</protein>
<reference evidence="2 3" key="1">
    <citation type="submission" date="2023-01" db="EMBL/GenBank/DDBJ databases">
        <title>Analysis of 21 Apiospora genomes using comparative genomics revels a genus with tremendous synthesis potential of carbohydrate active enzymes and secondary metabolites.</title>
        <authorList>
            <person name="Sorensen T."/>
        </authorList>
    </citation>
    <scope>NUCLEOTIDE SEQUENCE [LARGE SCALE GENOMIC DNA]</scope>
    <source>
        <strain evidence="2 3">CBS 20057</strain>
    </source>
</reference>
<evidence type="ECO:0000313" key="2">
    <source>
        <dbReference type="EMBL" id="KAK8001525.1"/>
    </source>
</evidence>
<sequence length="196" mass="21787">MDPDQPATWPPGLARANVSTFNLAAALADVRGDKFSDGRWYNTLKHQCRTDFHFGYRGSAKNVSLLHLHLRFVADLTDLIGGWANEGPSRWDEIMDKLADNELNSVDDVLVDWKALFKGAIKKGDAVDLTAHLSKGDRARDTGFITFALPEGKDIVTEKDVHAQSKELVVVKVEPQSQSSKKRKVRRPPNTDFSAS</sequence>
<evidence type="ECO:0000256" key="1">
    <source>
        <dbReference type="SAM" id="MobiDB-lite"/>
    </source>
</evidence>
<feature type="region of interest" description="Disordered" evidence="1">
    <location>
        <begin position="172"/>
        <end position="196"/>
    </location>
</feature>
<keyword evidence="3" id="KW-1185">Reference proteome</keyword>
<dbReference type="Proteomes" id="UP001396898">
    <property type="component" value="Unassembled WGS sequence"/>
</dbReference>
<proteinExistence type="predicted"/>